<dbReference type="AlphaFoldDB" id="M1WM11"/>
<keyword evidence="6" id="KW-1185">Reference proteome</keyword>
<dbReference type="Pfam" id="PF00072">
    <property type="entry name" value="Response_reg"/>
    <property type="match status" value="1"/>
</dbReference>
<reference evidence="6" key="2">
    <citation type="journal article" date="2013" name="Stand. Genomic Sci.">
        <title>Complete genome sequence of Desulfocapsa sulfexigens, a marine deltaproteobacterium specialized in disproportionating inorganic sulfur compounds.</title>
        <authorList>
            <person name="Finster K.W."/>
            <person name="Kjeldsen K.U."/>
            <person name="Kube M."/>
            <person name="Reinhardt R."/>
            <person name="Mussmann M."/>
            <person name="Amann R."/>
            <person name="Schreiber L."/>
        </authorList>
    </citation>
    <scope>NUCLEOTIDE SEQUENCE [LARGE SCALE GENOMIC DNA]</scope>
    <source>
        <strain evidence="6">DSM 10523 / SB164P1</strain>
    </source>
</reference>
<dbReference type="SMART" id="SM00448">
    <property type="entry name" value="REC"/>
    <property type="match status" value="1"/>
</dbReference>
<evidence type="ECO:0000256" key="1">
    <source>
        <dbReference type="ARBA" id="ARBA00022553"/>
    </source>
</evidence>
<organism evidence="5 6">
    <name type="scientific">Pseudodesulfovibrio piezophilus (strain DSM 21447 / JCM 15486 / C1TLV30)</name>
    <name type="common">Desulfovibrio piezophilus</name>
    <dbReference type="NCBI Taxonomy" id="1322246"/>
    <lineage>
        <taxon>Bacteria</taxon>
        <taxon>Pseudomonadati</taxon>
        <taxon>Thermodesulfobacteriota</taxon>
        <taxon>Desulfovibrionia</taxon>
        <taxon>Desulfovibrionales</taxon>
        <taxon>Desulfovibrionaceae</taxon>
    </lineage>
</organism>
<dbReference type="GO" id="GO:0000160">
    <property type="term" value="P:phosphorelay signal transduction system"/>
    <property type="evidence" value="ECO:0007669"/>
    <property type="project" value="UniProtKB-KW"/>
</dbReference>
<dbReference type="PROSITE" id="PS50110">
    <property type="entry name" value="RESPONSE_REGULATORY"/>
    <property type="match status" value="1"/>
</dbReference>
<proteinExistence type="predicted"/>
<dbReference type="PANTHER" id="PTHR44591:SF14">
    <property type="entry name" value="PROTEIN PILG"/>
    <property type="match status" value="1"/>
</dbReference>
<dbReference type="Proteomes" id="UP000011724">
    <property type="component" value="Chromosome"/>
</dbReference>
<dbReference type="SUPFAM" id="SSF52172">
    <property type="entry name" value="CheY-like"/>
    <property type="match status" value="1"/>
</dbReference>
<dbReference type="PANTHER" id="PTHR44591">
    <property type="entry name" value="STRESS RESPONSE REGULATOR PROTEIN 1"/>
    <property type="match status" value="1"/>
</dbReference>
<reference evidence="5 6" key="1">
    <citation type="journal article" date="2013" name="PLoS ONE">
        <title>The first genomic and proteomic characterization of a deep-sea sulfate reducer: insights into the piezophilic lifestyle of Desulfovibrio piezophilus.</title>
        <authorList>
            <person name="Pradel N."/>
            <person name="Ji B."/>
            <person name="Gimenez G."/>
            <person name="Talla E."/>
            <person name="Lenoble P."/>
            <person name="Garel M."/>
            <person name="Tamburini C."/>
            <person name="Fourquet P."/>
            <person name="Lebrun R."/>
            <person name="Bertin P."/>
            <person name="Denis Y."/>
            <person name="Pophillat M."/>
            <person name="Barbe V."/>
            <person name="Ollivier B."/>
            <person name="Dolla A."/>
        </authorList>
    </citation>
    <scope>NUCLEOTIDE SEQUENCE [LARGE SCALE GENOMIC DNA]</scope>
    <source>
        <strain evidence="6">DSM 10523 / SB164P1</strain>
    </source>
</reference>
<keyword evidence="2" id="KW-0902">Two-component regulatory system</keyword>
<sequence length="117" mass="12458">MTKKILIIDDDPAIVEFLEDLLQDAGFATVTAFNGGEGLDKLTSESPDLITLDMDMPEKGGVLFYATLRKDEATRDIPVVIVSGVGPRPPAVGKDVPVITKPIDTDALMACITTQLG</sequence>
<accession>M1WM11</accession>
<dbReference type="Gene3D" id="3.40.50.2300">
    <property type="match status" value="1"/>
</dbReference>
<dbReference type="eggNOG" id="COG0745">
    <property type="taxonomic scope" value="Bacteria"/>
</dbReference>
<evidence type="ECO:0000256" key="3">
    <source>
        <dbReference type="PROSITE-ProRule" id="PRU00169"/>
    </source>
</evidence>
<dbReference type="BioCyc" id="DPIE1322246:BN4_RS07835-MONOMER"/>
<evidence type="ECO:0000313" key="6">
    <source>
        <dbReference type="Proteomes" id="UP000011724"/>
    </source>
</evidence>
<dbReference type="RefSeq" id="WP_015414844.1">
    <property type="nucleotide sequence ID" value="NC_020409.1"/>
</dbReference>
<protein>
    <submittedName>
        <fullName evidence="5">Response regulator receiver protein</fullName>
    </submittedName>
</protein>
<dbReference type="InterPro" id="IPR011006">
    <property type="entry name" value="CheY-like_superfamily"/>
</dbReference>
<feature type="domain" description="Response regulatory" evidence="4">
    <location>
        <begin position="4"/>
        <end position="116"/>
    </location>
</feature>
<dbReference type="HOGENOM" id="CLU_000445_69_17_7"/>
<dbReference type="InterPro" id="IPR001789">
    <property type="entry name" value="Sig_transdc_resp-reg_receiver"/>
</dbReference>
<evidence type="ECO:0000313" key="5">
    <source>
        <dbReference type="EMBL" id="CCH48800.1"/>
    </source>
</evidence>
<evidence type="ECO:0000259" key="4">
    <source>
        <dbReference type="PROSITE" id="PS50110"/>
    </source>
</evidence>
<dbReference type="OrthoDB" id="5295285at2"/>
<keyword evidence="1 3" id="KW-0597">Phosphoprotein</keyword>
<dbReference type="STRING" id="1322246.BN4_11565"/>
<gene>
    <name evidence="5" type="ordered locus">BN4_11565</name>
</gene>
<dbReference type="EMBL" id="FO203427">
    <property type="protein sequence ID" value="CCH48800.1"/>
    <property type="molecule type" value="Genomic_DNA"/>
</dbReference>
<evidence type="ECO:0000256" key="2">
    <source>
        <dbReference type="ARBA" id="ARBA00023012"/>
    </source>
</evidence>
<name>M1WM11_PSEP2</name>
<dbReference type="InterPro" id="IPR050595">
    <property type="entry name" value="Bact_response_regulator"/>
</dbReference>
<feature type="modified residue" description="4-aspartylphosphate" evidence="3">
    <location>
        <position position="53"/>
    </location>
</feature>
<dbReference type="KEGG" id="dpi:BN4_11565"/>
<dbReference type="PATRIC" id="fig|879567.3.peg.1632"/>